<feature type="compositionally biased region" description="Basic and acidic residues" evidence="1">
    <location>
        <begin position="25"/>
        <end position="38"/>
    </location>
</feature>
<evidence type="ECO:0000313" key="2">
    <source>
        <dbReference type="EMBL" id="SDG14017.1"/>
    </source>
</evidence>
<dbReference type="EMBL" id="FNBN01000003">
    <property type="protein sequence ID" value="SDG14017.1"/>
    <property type="molecule type" value="Genomic_DNA"/>
</dbReference>
<dbReference type="Proteomes" id="UP000199045">
    <property type="component" value="Unassembled WGS sequence"/>
</dbReference>
<reference evidence="2 3" key="1">
    <citation type="submission" date="2016-10" db="EMBL/GenBank/DDBJ databases">
        <authorList>
            <person name="de Groot N.N."/>
        </authorList>
    </citation>
    <scope>NUCLEOTIDE SEQUENCE [LARGE SCALE GENOMIC DNA]</scope>
    <source>
        <strain evidence="2 3">DSM 527</strain>
    </source>
</reference>
<dbReference type="STRING" id="104663.SAMN04488121_103607"/>
<proteinExistence type="predicted"/>
<dbReference type="AlphaFoldDB" id="A0A1G7RT38"/>
<organism evidence="2 3">
    <name type="scientific">Chitinophaga filiformis</name>
    <name type="common">Myxococcus filiformis</name>
    <name type="synonym">Flexibacter filiformis</name>
    <dbReference type="NCBI Taxonomy" id="104663"/>
    <lineage>
        <taxon>Bacteria</taxon>
        <taxon>Pseudomonadati</taxon>
        <taxon>Bacteroidota</taxon>
        <taxon>Chitinophagia</taxon>
        <taxon>Chitinophagales</taxon>
        <taxon>Chitinophagaceae</taxon>
        <taxon>Chitinophaga</taxon>
    </lineage>
</organism>
<dbReference type="RefSeq" id="WP_176842297.1">
    <property type="nucleotide sequence ID" value="NZ_FNBN01000003.1"/>
</dbReference>
<protein>
    <submittedName>
        <fullName evidence="2">Uncharacterized protein</fullName>
    </submittedName>
</protein>
<name>A0A1G7RT38_CHIFI</name>
<sequence length="51" mass="5400">MKLSKSLLGAILIGIAIETTVVSCGKDDQPKPKEKPKQDQPLANCPFCGMG</sequence>
<gene>
    <name evidence="2" type="ORF">SAMN04488121_103607</name>
</gene>
<accession>A0A1G7RT38</accession>
<evidence type="ECO:0000313" key="3">
    <source>
        <dbReference type="Proteomes" id="UP000199045"/>
    </source>
</evidence>
<feature type="region of interest" description="Disordered" evidence="1">
    <location>
        <begin position="25"/>
        <end position="51"/>
    </location>
</feature>
<evidence type="ECO:0000256" key="1">
    <source>
        <dbReference type="SAM" id="MobiDB-lite"/>
    </source>
</evidence>